<feature type="transmembrane region" description="Helical" evidence="1">
    <location>
        <begin position="12"/>
        <end position="31"/>
    </location>
</feature>
<keyword evidence="1" id="KW-0812">Transmembrane</keyword>
<feature type="transmembrane region" description="Helical" evidence="1">
    <location>
        <begin position="82"/>
        <end position="107"/>
    </location>
</feature>
<evidence type="ECO:0000256" key="1">
    <source>
        <dbReference type="SAM" id="Phobius"/>
    </source>
</evidence>
<dbReference type="Pfam" id="PF26327">
    <property type="entry name" value="LpqS"/>
    <property type="match status" value="1"/>
</dbReference>
<keyword evidence="1" id="KW-1133">Transmembrane helix</keyword>
<dbReference type="Proteomes" id="UP000658127">
    <property type="component" value="Unassembled WGS sequence"/>
</dbReference>
<evidence type="ECO:0000313" key="2">
    <source>
        <dbReference type="EMBL" id="GGN67356.1"/>
    </source>
</evidence>
<dbReference type="InterPro" id="IPR058714">
    <property type="entry name" value="LpqS"/>
</dbReference>
<evidence type="ECO:0000313" key="3">
    <source>
        <dbReference type="Proteomes" id="UP000658127"/>
    </source>
</evidence>
<protein>
    <recommendedName>
        <fullName evidence="4">Lipoprotein LpqS</fullName>
    </recommendedName>
</protein>
<evidence type="ECO:0008006" key="4">
    <source>
        <dbReference type="Google" id="ProtNLM"/>
    </source>
</evidence>
<sequence>MGHRTDRLSPRRAGVLCAFVMIVAAVCALVIDCATVHHDDHHGVDAPLGVVAAVADGAGLAVPDHPLPDHCLVGTAAPDSGLVLPLLGVFGALVVVLLASLGHLAAAPRAPPRAGPRYRQGRDILTQFCICRR</sequence>
<accession>A0ABQ2K644</accession>
<gene>
    <name evidence="2" type="ORF">GCM10011610_03420</name>
</gene>
<dbReference type="RefSeq" id="WP_189023040.1">
    <property type="nucleotide sequence ID" value="NZ_BMNE01000001.1"/>
</dbReference>
<comment type="caution">
    <text evidence="2">The sequence shown here is derived from an EMBL/GenBank/DDBJ whole genome shotgun (WGS) entry which is preliminary data.</text>
</comment>
<dbReference type="EMBL" id="BMNE01000001">
    <property type="protein sequence ID" value="GGN67356.1"/>
    <property type="molecule type" value="Genomic_DNA"/>
</dbReference>
<organism evidence="2 3">
    <name type="scientific">Nocardia rhizosphaerihabitans</name>
    <dbReference type="NCBI Taxonomy" id="1691570"/>
    <lineage>
        <taxon>Bacteria</taxon>
        <taxon>Bacillati</taxon>
        <taxon>Actinomycetota</taxon>
        <taxon>Actinomycetes</taxon>
        <taxon>Mycobacteriales</taxon>
        <taxon>Nocardiaceae</taxon>
        <taxon>Nocardia</taxon>
    </lineage>
</organism>
<proteinExistence type="predicted"/>
<keyword evidence="1" id="KW-0472">Membrane</keyword>
<keyword evidence="3" id="KW-1185">Reference proteome</keyword>
<reference evidence="3" key="1">
    <citation type="journal article" date="2019" name="Int. J. Syst. Evol. Microbiol.">
        <title>The Global Catalogue of Microorganisms (GCM) 10K type strain sequencing project: providing services to taxonomists for standard genome sequencing and annotation.</title>
        <authorList>
            <consortium name="The Broad Institute Genomics Platform"/>
            <consortium name="The Broad Institute Genome Sequencing Center for Infectious Disease"/>
            <person name="Wu L."/>
            <person name="Ma J."/>
        </authorList>
    </citation>
    <scope>NUCLEOTIDE SEQUENCE [LARGE SCALE GENOMIC DNA]</scope>
    <source>
        <strain evidence="3">CGMCC 4.7329</strain>
    </source>
</reference>
<name>A0ABQ2K644_9NOCA</name>